<proteinExistence type="predicted"/>
<keyword evidence="3" id="KW-1185">Reference proteome</keyword>
<accession>A0ABT1SZF9</accession>
<keyword evidence="1" id="KW-0812">Transmembrane</keyword>
<name>A0ABT1SZF9_9SPHI</name>
<comment type="caution">
    <text evidence="2">The sequence shown here is derived from an EMBL/GenBank/DDBJ whole genome shotgun (WGS) entry which is preliminary data.</text>
</comment>
<dbReference type="EMBL" id="JANHOH010000001">
    <property type="protein sequence ID" value="MCQ6957738.1"/>
    <property type="molecule type" value="Genomic_DNA"/>
</dbReference>
<protein>
    <submittedName>
        <fullName evidence="2">Uncharacterized protein</fullName>
    </submittedName>
</protein>
<keyword evidence="1" id="KW-1133">Transmembrane helix</keyword>
<sequence>MMHFILQRLLPIFVVLIWNGCIIFFARVAAGYHRGRKRQYLYLHETVKINRLPWV</sequence>
<keyword evidence="1" id="KW-0472">Membrane</keyword>
<evidence type="ECO:0000313" key="3">
    <source>
        <dbReference type="Proteomes" id="UP001204376"/>
    </source>
</evidence>
<evidence type="ECO:0000256" key="1">
    <source>
        <dbReference type="SAM" id="Phobius"/>
    </source>
</evidence>
<reference evidence="2 3" key="1">
    <citation type="submission" date="2022-07" db="EMBL/GenBank/DDBJ databases">
        <title>Mucilaginibacter sp. JC4.</title>
        <authorList>
            <person name="Le V."/>
            <person name="Ko S.-R."/>
            <person name="Ahn C.-Y."/>
            <person name="Oh H.-M."/>
        </authorList>
    </citation>
    <scope>NUCLEOTIDE SEQUENCE [LARGE SCALE GENOMIC DNA]</scope>
    <source>
        <strain evidence="2 3">JC4</strain>
    </source>
</reference>
<evidence type="ECO:0000313" key="2">
    <source>
        <dbReference type="EMBL" id="MCQ6957738.1"/>
    </source>
</evidence>
<dbReference type="Proteomes" id="UP001204376">
    <property type="component" value="Unassembled WGS sequence"/>
</dbReference>
<organism evidence="2 3">
    <name type="scientific">Mucilaginibacter aquariorum</name>
    <dbReference type="NCBI Taxonomy" id="2967225"/>
    <lineage>
        <taxon>Bacteria</taxon>
        <taxon>Pseudomonadati</taxon>
        <taxon>Bacteroidota</taxon>
        <taxon>Sphingobacteriia</taxon>
        <taxon>Sphingobacteriales</taxon>
        <taxon>Sphingobacteriaceae</taxon>
        <taxon>Mucilaginibacter</taxon>
    </lineage>
</organism>
<feature type="transmembrane region" description="Helical" evidence="1">
    <location>
        <begin position="12"/>
        <end position="30"/>
    </location>
</feature>
<gene>
    <name evidence="2" type="ORF">NPE20_07210</name>
</gene>